<dbReference type="GO" id="GO:0043571">
    <property type="term" value="P:maintenance of CRISPR repeat elements"/>
    <property type="evidence" value="ECO:0007669"/>
    <property type="project" value="InterPro"/>
</dbReference>
<accession>A0A1I0KDB2</accession>
<dbReference type="RefSeq" id="WP_245767636.1">
    <property type="nucleotide sequence ID" value="NZ_FOIJ01000010.1"/>
</dbReference>
<dbReference type="PANTHER" id="PTHR34353">
    <property type="entry name" value="CRISPR-ASSOCIATED ENDONUCLEASE CAS1 1"/>
    <property type="match status" value="1"/>
</dbReference>
<evidence type="ECO:0000256" key="1">
    <source>
        <dbReference type="ARBA" id="ARBA00022722"/>
    </source>
</evidence>
<evidence type="ECO:0000313" key="9">
    <source>
        <dbReference type="Proteomes" id="UP000199181"/>
    </source>
</evidence>
<protein>
    <submittedName>
        <fullName evidence="8">CRISP-associated protein Cas1</fullName>
    </submittedName>
</protein>
<keyword evidence="5" id="KW-0460">Magnesium</keyword>
<dbReference type="GO" id="GO:0004519">
    <property type="term" value="F:endonuclease activity"/>
    <property type="evidence" value="ECO:0007669"/>
    <property type="project" value="UniProtKB-KW"/>
</dbReference>
<name>A0A1I0KDB2_9BACT</name>
<evidence type="ECO:0000256" key="7">
    <source>
        <dbReference type="ARBA" id="ARBA00038592"/>
    </source>
</evidence>
<dbReference type="InterPro" id="IPR002729">
    <property type="entry name" value="CRISPR-assoc_Cas1"/>
</dbReference>
<keyword evidence="6" id="KW-0051">Antiviral defense</keyword>
<keyword evidence="2" id="KW-0479">Metal-binding</keyword>
<dbReference type="GO" id="GO:0046872">
    <property type="term" value="F:metal ion binding"/>
    <property type="evidence" value="ECO:0007669"/>
    <property type="project" value="UniProtKB-KW"/>
</dbReference>
<dbReference type="GO" id="GO:0003676">
    <property type="term" value="F:nucleic acid binding"/>
    <property type="evidence" value="ECO:0007669"/>
    <property type="project" value="InterPro"/>
</dbReference>
<dbReference type="InterPro" id="IPR050646">
    <property type="entry name" value="Cas1"/>
</dbReference>
<dbReference type="PANTHER" id="PTHR34353:SF2">
    <property type="entry name" value="CRISPR-ASSOCIATED ENDONUCLEASE CAS1 1"/>
    <property type="match status" value="1"/>
</dbReference>
<keyword evidence="3" id="KW-0255">Endonuclease</keyword>
<comment type="subunit">
    <text evidence="7">Homodimer, forms a heterotetramer with a Cas2 homodimer.</text>
</comment>
<proteinExistence type="predicted"/>
<reference evidence="9" key="1">
    <citation type="submission" date="2016-10" db="EMBL/GenBank/DDBJ databases">
        <authorList>
            <person name="Varghese N."/>
            <person name="Submissions S."/>
        </authorList>
    </citation>
    <scope>NUCLEOTIDE SEQUENCE [LARGE SCALE GENOMIC DNA]</scope>
    <source>
        <strain evidence="9">DSM 16858</strain>
    </source>
</reference>
<keyword evidence="9" id="KW-1185">Reference proteome</keyword>
<dbReference type="EMBL" id="FOIJ01000010">
    <property type="protein sequence ID" value="SEU22262.1"/>
    <property type="molecule type" value="Genomic_DNA"/>
</dbReference>
<evidence type="ECO:0000256" key="2">
    <source>
        <dbReference type="ARBA" id="ARBA00022723"/>
    </source>
</evidence>
<gene>
    <name evidence="8" type="ORF">SAMN05443639_110111</name>
</gene>
<keyword evidence="1" id="KW-0540">Nuclease</keyword>
<evidence type="ECO:0000256" key="5">
    <source>
        <dbReference type="ARBA" id="ARBA00022842"/>
    </source>
</evidence>
<dbReference type="GO" id="GO:0016787">
    <property type="term" value="F:hydrolase activity"/>
    <property type="evidence" value="ECO:0007669"/>
    <property type="project" value="UniProtKB-KW"/>
</dbReference>
<evidence type="ECO:0000256" key="4">
    <source>
        <dbReference type="ARBA" id="ARBA00022801"/>
    </source>
</evidence>
<dbReference type="InterPro" id="IPR042211">
    <property type="entry name" value="CRISPR-assoc_Cas1_N"/>
</dbReference>
<sequence>MTVPGTRVGRDAEQLVVAPPEGAEEVRVPVRTVSALVVHGGVQVSSQAMALCVHHAIGVHWFTAGGRYVGGLGGSGGNVQRRLRQFEALRRPERVLSQGNQARRRSISRIIPV</sequence>
<evidence type="ECO:0000256" key="6">
    <source>
        <dbReference type="ARBA" id="ARBA00023118"/>
    </source>
</evidence>
<dbReference type="Gene3D" id="3.100.10.20">
    <property type="entry name" value="CRISPR-associated endonuclease Cas1, N-terminal domain"/>
    <property type="match status" value="1"/>
</dbReference>
<dbReference type="Pfam" id="PF01867">
    <property type="entry name" value="Cas_Cas1"/>
    <property type="match status" value="1"/>
</dbReference>
<dbReference type="AlphaFoldDB" id="A0A1I0KDB2"/>
<evidence type="ECO:0000313" key="8">
    <source>
        <dbReference type="EMBL" id="SEU22262.1"/>
    </source>
</evidence>
<dbReference type="Proteomes" id="UP000199181">
    <property type="component" value="Unassembled WGS sequence"/>
</dbReference>
<keyword evidence="4" id="KW-0378">Hydrolase</keyword>
<dbReference type="GO" id="GO:0051607">
    <property type="term" value="P:defense response to virus"/>
    <property type="evidence" value="ECO:0007669"/>
    <property type="project" value="UniProtKB-KW"/>
</dbReference>
<organism evidence="8 9">
    <name type="scientific">Stigmatella erecta</name>
    <dbReference type="NCBI Taxonomy" id="83460"/>
    <lineage>
        <taxon>Bacteria</taxon>
        <taxon>Pseudomonadati</taxon>
        <taxon>Myxococcota</taxon>
        <taxon>Myxococcia</taxon>
        <taxon>Myxococcales</taxon>
        <taxon>Cystobacterineae</taxon>
        <taxon>Archangiaceae</taxon>
        <taxon>Stigmatella</taxon>
    </lineage>
</organism>
<evidence type="ECO:0000256" key="3">
    <source>
        <dbReference type="ARBA" id="ARBA00022759"/>
    </source>
</evidence>